<keyword evidence="5" id="KW-1185">Reference proteome</keyword>
<feature type="domain" description="Teneurin-like YD-shell" evidence="3">
    <location>
        <begin position="11"/>
        <end position="194"/>
    </location>
</feature>
<accession>A0ABV5C972</accession>
<dbReference type="Pfam" id="PF25023">
    <property type="entry name" value="TEN_YD-shell"/>
    <property type="match status" value="1"/>
</dbReference>
<name>A0ABV5C972_9BACL</name>
<dbReference type="PANTHER" id="PTHR32305">
    <property type="match status" value="1"/>
</dbReference>
<dbReference type="Pfam" id="PF01764">
    <property type="entry name" value="Lipase_3"/>
    <property type="match status" value="1"/>
</dbReference>
<evidence type="ECO:0000259" key="2">
    <source>
        <dbReference type="Pfam" id="PF01764"/>
    </source>
</evidence>
<feature type="domain" description="Fungal lipase-type" evidence="2">
    <location>
        <begin position="237"/>
        <end position="335"/>
    </location>
</feature>
<evidence type="ECO:0000259" key="3">
    <source>
        <dbReference type="Pfam" id="PF25023"/>
    </source>
</evidence>
<organism evidence="4 5">
    <name type="scientific">Paenibacillus medicaginis</name>
    <dbReference type="NCBI Taxonomy" id="1470560"/>
    <lineage>
        <taxon>Bacteria</taxon>
        <taxon>Bacillati</taxon>
        <taxon>Bacillota</taxon>
        <taxon>Bacilli</taxon>
        <taxon>Bacillales</taxon>
        <taxon>Paenibacillaceae</taxon>
        <taxon>Paenibacillus</taxon>
    </lineage>
</organism>
<dbReference type="Gene3D" id="2.180.10.10">
    <property type="entry name" value="RHS repeat-associated core"/>
    <property type="match status" value="1"/>
</dbReference>
<dbReference type="NCBIfam" id="TIGR03696">
    <property type="entry name" value="Rhs_assc_core"/>
    <property type="match status" value="1"/>
</dbReference>
<evidence type="ECO:0000256" key="1">
    <source>
        <dbReference type="ARBA" id="ARBA00022737"/>
    </source>
</evidence>
<dbReference type="InterPro" id="IPR029058">
    <property type="entry name" value="AB_hydrolase_fold"/>
</dbReference>
<dbReference type="SUPFAM" id="SSF53474">
    <property type="entry name" value="alpha/beta-Hydrolases"/>
    <property type="match status" value="1"/>
</dbReference>
<evidence type="ECO:0000313" key="4">
    <source>
        <dbReference type="EMBL" id="MFB5764061.1"/>
    </source>
</evidence>
<sequence>MGSGKIFGMKNAEYTYDSINRLTKVNGEGKEVAYSYNGDGLLYERTADGKTTRYYYDEEAKLMAEADVTGGTPALTYVYIYDLSGQIWARQDKATGALQYYQLNGHGDVVGLNDSEGNVLNSYSYDIWGGPLTEQETVPNVLRYSGWDDTTGLQYLRARWYDPGVGRFMGEDTYQGEVTDPLTLNLYTYVHNNPLIYTDPSGHKIWLIHGTKLVKSVTDPENTWTPEFKKYIGELYDEEVENPRWTGGNSKPARNEAAEDIINSIVKWKKQNPDEPIRLIGHSHGGNVAILVANGLHEKGIDVETLVTIATPVREFDYYLKYGVGQHLHVYNEQDGIQINGGSAWLLGHARRAFTNAANIKIDFKENYGPIKSHSVMHSNVDVWKKYITPYLADFYERP</sequence>
<dbReference type="InterPro" id="IPR050708">
    <property type="entry name" value="T6SS_VgrG/RHS"/>
</dbReference>
<comment type="caution">
    <text evidence="4">The sequence shown here is derived from an EMBL/GenBank/DDBJ whole genome shotgun (WGS) entry which is preliminary data.</text>
</comment>
<dbReference type="InterPro" id="IPR056823">
    <property type="entry name" value="TEN-like_YD-shell"/>
</dbReference>
<dbReference type="InterPro" id="IPR002921">
    <property type="entry name" value="Fungal_lipase-type"/>
</dbReference>
<protein>
    <submittedName>
        <fullName evidence="4">RHS repeat-associated core domain-containing protein</fullName>
    </submittedName>
</protein>
<keyword evidence="1" id="KW-0677">Repeat</keyword>
<dbReference type="InterPro" id="IPR006530">
    <property type="entry name" value="YD"/>
</dbReference>
<gene>
    <name evidence="4" type="ORF">ACE5LO_27260</name>
</gene>
<proteinExistence type="predicted"/>
<evidence type="ECO:0000313" key="5">
    <source>
        <dbReference type="Proteomes" id="UP001580430"/>
    </source>
</evidence>
<dbReference type="NCBIfam" id="TIGR01643">
    <property type="entry name" value="YD_repeat_2x"/>
    <property type="match status" value="1"/>
</dbReference>
<reference evidence="4 5" key="1">
    <citation type="submission" date="2024-09" db="EMBL/GenBank/DDBJ databases">
        <title>Paenibacillus zeirhizospherea sp. nov., isolated from surface of the maize (Zea mays) roots in a horticulture field, Hungary.</title>
        <authorList>
            <person name="Marton D."/>
            <person name="Farkas M."/>
            <person name="Bedics A."/>
            <person name="Toth E."/>
            <person name="Tancsics A."/>
            <person name="Boka K."/>
            <person name="Marati G."/>
            <person name="Kriszt B."/>
            <person name="Cserhati M."/>
        </authorList>
    </citation>
    <scope>NUCLEOTIDE SEQUENCE [LARGE SCALE GENOMIC DNA]</scope>
    <source>
        <strain evidence="4 5">JCM 18446</strain>
    </source>
</reference>
<dbReference type="InterPro" id="IPR022385">
    <property type="entry name" value="Rhs_assc_core"/>
</dbReference>
<dbReference type="PANTHER" id="PTHR32305:SF17">
    <property type="entry name" value="TRNA NUCLEASE WAPA"/>
    <property type="match status" value="1"/>
</dbReference>
<dbReference type="EMBL" id="JBHIRY010000060">
    <property type="protein sequence ID" value="MFB5764061.1"/>
    <property type="molecule type" value="Genomic_DNA"/>
</dbReference>
<dbReference type="Gene3D" id="3.40.50.1820">
    <property type="entry name" value="alpha/beta hydrolase"/>
    <property type="match status" value="1"/>
</dbReference>
<dbReference type="Proteomes" id="UP001580430">
    <property type="component" value="Unassembled WGS sequence"/>
</dbReference>